<sequence>MAPSSSLSSFLITSMPLNVFVLMCQYIRFSTFIDLFDVFSQISPIIPHDYQESCLPCCTLVWTALNFNPDEPIEVTITLCWRGPRPPSRPCAPLRPSSGSSDDPLDRFSDSRSSADAGGCLSEPNIEQTRTRKFPWSRALSALGGRTATVNHETCVNKDADASKIDGAEASVDSPQPPLTGPTPSPHPLFASNISLDRLSSVTDARDFSEEAYPELVSSTKPHINADSRLFNMNSPAGKTVQKSKISSSAISSSGLSLSGRLADFDEKTASFSLPETNVMGCTFSTRLDGNISCHFAVAAKATDQVRYLK</sequence>
<dbReference type="EMBL" id="CAAALY010002391">
    <property type="protein sequence ID" value="VEL07747.1"/>
    <property type="molecule type" value="Genomic_DNA"/>
</dbReference>
<keyword evidence="2" id="KW-0812">Transmembrane</keyword>
<feature type="region of interest" description="Disordered" evidence="1">
    <location>
        <begin position="87"/>
        <end position="124"/>
    </location>
</feature>
<evidence type="ECO:0000313" key="4">
    <source>
        <dbReference type="EMBL" id="VEL07747.1"/>
    </source>
</evidence>
<keyword evidence="5" id="KW-1185">Reference proteome</keyword>
<feature type="domain" description="Glycosyl-hydrolase family 116 N-terminal" evidence="3">
    <location>
        <begin position="39"/>
        <end position="82"/>
    </location>
</feature>
<feature type="transmembrane region" description="Helical" evidence="2">
    <location>
        <begin position="6"/>
        <end position="27"/>
    </location>
</feature>
<proteinExistence type="predicted"/>
<evidence type="ECO:0000313" key="5">
    <source>
        <dbReference type="Proteomes" id="UP000784294"/>
    </source>
</evidence>
<name>A0A3S4ZUV6_9PLAT</name>
<reference evidence="4" key="1">
    <citation type="submission" date="2018-11" db="EMBL/GenBank/DDBJ databases">
        <authorList>
            <consortium name="Pathogen Informatics"/>
        </authorList>
    </citation>
    <scope>NUCLEOTIDE SEQUENCE</scope>
</reference>
<dbReference type="Pfam" id="PF12215">
    <property type="entry name" value="Glyco_hydr_116N"/>
    <property type="match status" value="1"/>
</dbReference>
<dbReference type="OrthoDB" id="730489at2759"/>
<comment type="caution">
    <text evidence="4">The sequence shown here is derived from an EMBL/GenBank/DDBJ whole genome shotgun (WGS) entry which is preliminary data.</text>
</comment>
<dbReference type="InterPro" id="IPR024462">
    <property type="entry name" value="GH116_N"/>
</dbReference>
<keyword evidence="2" id="KW-1133">Transmembrane helix</keyword>
<evidence type="ECO:0000256" key="2">
    <source>
        <dbReference type="SAM" id="Phobius"/>
    </source>
</evidence>
<feature type="region of interest" description="Disordered" evidence="1">
    <location>
        <begin position="167"/>
        <end position="189"/>
    </location>
</feature>
<accession>A0A3S4ZUV6</accession>
<dbReference type="Proteomes" id="UP000784294">
    <property type="component" value="Unassembled WGS sequence"/>
</dbReference>
<evidence type="ECO:0000259" key="3">
    <source>
        <dbReference type="Pfam" id="PF12215"/>
    </source>
</evidence>
<protein>
    <recommendedName>
        <fullName evidence="3">Glycosyl-hydrolase family 116 N-terminal domain-containing protein</fullName>
    </recommendedName>
</protein>
<feature type="compositionally biased region" description="Pro residues" evidence="1">
    <location>
        <begin position="175"/>
        <end position="187"/>
    </location>
</feature>
<organism evidence="4 5">
    <name type="scientific">Protopolystoma xenopodis</name>
    <dbReference type="NCBI Taxonomy" id="117903"/>
    <lineage>
        <taxon>Eukaryota</taxon>
        <taxon>Metazoa</taxon>
        <taxon>Spiralia</taxon>
        <taxon>Lophotrochozoa</taxon>
        <taxon>Platyhelminthes</taxon>
        <taxon>Monogenea</taxon>
        <taxon>Polyopisthocotylea</taxon>
        <taxon>Polystomatidea</taxon>
        <taxon>Polystomatidae</taxon>
        <taxon>Protopolystoma</taxon>
    </lineage>
</organism>
<gene>
    <name evidence="4" type="ORF">PXEA_LOCUS1187</name>
</gene>
<keyword evidence="2" id="KW-0472">Membrane</keyword>
<evidence type="ECO:0000256" key="1">
    <source>
        <dbReference type="SAM" id="MobiDB-lite"/>
    </source>
</evidence>
<dbReference type="AlphaFoldDB" id="A0A3S4ZUV6"/>